<comment type="similarity">
    <text evidence="5">Belongs to the DarP family.</text>
</comment>
<evidence type="ECO:0000256" key="3">
    <source>
        <dbReference type="ARBA" id="ARBA00022730"/>
    </source>
</evidence>
<dbReference type="RefSeq" id="WP_327599330.1">
    <property type="nucleotide sequence ID" value="NZ_JAYXHS010000002.1"/>
</dbReference>
<keyword evidence="3 5" id="KW-0699">rRNA-binding</keyword>
<dbReference type="Pfam" id="PF04751">
    <property type="entry name" value="DarP"/>
    <property type="match status" value="1"/>
</dbReference>
<keyword evidence="2 5" id="KW-0690">Ribosome biogenesis</keyword>
<feature type="region of interest" description="Disordered" evidence="6">
    <location>
        <begin position="1"/>
        <end position="23"/>
    </location>
</feature>
<dbReference type="InterPro" id="IPR006839">
    <property type="entry name" value="DarP"/>
</dbReference>
<name>A0ABU6K3I4_9RHOO</name>
<keyword evidence="4 5" id="KW-0694">RNA-binding</keyword>
<dbReference type="InterPro" id="IPR023153">
    <property type="entry name" value="DarP_sf"/>
</dbReference>
<dbReference type="PANTHER" id="PTHR38101">
    <property type="entry name" value="UPF0307 PROTEIN YJGA"/>
    <property type="match status" value="1"/>
</dbReference>
<feature type="compositionally biased region" description="Acidic residues" evidence="6">
    <location>
        <begin position="174"/>
        <end position="186"/>
    </location>
</feature>
<sequence length="186" mass="21585">MQESDHQEDSGPSKSQRKRDMHALQELGEELVKLSKERLAKIAIDDNLREAVRDAQRIPGRSEALRRQMQYIGKLMRDADPTPIKAALDAVKGVSRAETARMHRLERLRERLIEDEKVIGEIATQYPGADLQQLRQMRRNAIREKELNRPPRAFREIYQALRELDLGGGRRDDDEYVMPDEDEADE</sequence>
<keyword evidence="1 5" id="KW-0963">Cytoplasm</keyword>
<organism evidence="7 8">
    <name type="scientific">Uliginosibacterium silvisoli</name>
    <dbReference type="NCBI Taxonomy" id="3114758"/>
    <lineage>
        <taxon>Bacteria</taxon>
        <taxon>Pseudomonadati</taxon>
        <taxon>Pseudomonadota</taxon>
        <taxon>Betaproteobacteria</taxon>
        <taxon>Rhodocyclales</taxon>
        <taxon>Zoogloeaceae</taxon>
        <taxon>Uliginosibacterium</taxon>
    </lineage>
</organism>
<dbReference type="PANTHER" id="PTHR38101:SF1">
    <property type="entry name" value="UPF0307 PROTEIN YJGA"/>
    <property type="match status" value="1"/>
</dbReference>
<evidence type="ECO:0000256" key="2">
    <source>
        <dbReference type="ARBA" id="ARBA00022517"/>
    </source>
</evidence>
<evidence type="ECO:0000256" key="5">
    <source>
        <dbReference type="HAMAP-Rule" id="MF_00765"/>
    </source>
</evidence>
<protein>
    <recommendedName>
        <fullName evidence="5">Dual-action ribosomal maturation protein DarP</fullName>
    </recommendedName>
    <alternativeName>
        <fullName evidence="5">Large ribosomal subunit assembly factor DarP</fullName>
    </alternativeName>
</protein>
<evidence type="ECO:0000256" key="4">
    <source>
        <dbReference type="ARBA" id="ARBA00022884"/>
    </source>
</evidence>
<dbReference type="SUPFAM" id="SSF158710">
    <property type="entry name" value="PSPTO4464-like"/>
    <property type="match status" value="1"/>
</dbReference>
<comment type="function">
    <text evidence="5">Member of a network of 50S ribosomal subunit biogenesis factors which assembles along the 30S-50S interface, preventing incorrect 23S rRNA structures from forming. Promotes peptidyl transferase center (PTC) maturation.</text>
</comment>
<gene>
    <name evidence="7" type="primary">yjgA</name>
    <name evidence="5" type="synonym">darP</name>
    <name evidence="7" type="ORF">VVD49_11560</name>
</gene>
<accession>A0ABU6K3I4</accession>
<dbReference type="NCBIfam" id="NF003593">
    <property type="entry name" value="PRK05255.1-1"/>
    <property type="match status" value="1"/>
</dbReference>
<dbReference type="EMBL" id="JAYXHS010000002">
    <property type="protein sequence ID" value="MEC5386363.1"/>
    <property type="molecule type" value="Genomic_DNA"/>
</dbReference>
<feature type="compositionally biased region" description="Basic and acidic residues" evidence="6">
    <location>
        <begin position="1"/>
        <end position="11"/>
    </location>
</feature>
<reference evidence="7 8" key="1">
    <citation type="submission" date="2024-01" db="EMBL/GenBank/DDBJ databases">
        <title>Uliginosibacterium soil sp. nov.</title>
        <authorList>
            <person name="Lv Y."/>
        </authorList>
    </citation>
    <scope>NUCLEOTIDE SEQUENCE [LARGE SCALE GENOMIC DNA]</scope>
    <source>
        <strain evidence="7 8">H3</strain>
    </source>
</reference>
<keyword evidence="8" id="KW-1185">Reference proteome</keyword>
<proteinExistence type="inferred from homology"/>
<comment type="subcellular location">
    <subcellularLocation>
        <location evidence="5">Cytoplasm</location>
    </subcellularLocation>
    <text evidence="5">Associates with late stage pre-50S ribosomal subunits.</text>
</comment>
<evidence type="ECO:0000313" key="8">
    <source>
        <dbReference type="Proteomes" id="UP001331561"/>
    </source>
</evidence>
<dbReference type="PIRSF" id="PIRSF016183">
    <property type="entry name" value="UCP016183"/>
    <property type="match status" value="1"/>
</dbReference>
<comment type="caution">
    <text evidence="7">The sequence shown here is derived from an EMBL/GenBank/DDBJ whole genome shotgun (WGS) entry which is preliminary data.</text>
</comment>
<evidence type="ECO:0000313" key="7">
    <source>
        <dbReference type="EMBL" id="MEC5386363.1"/>
    </source>
</evidence>
<dbReference type="Proteomes" id="UP001331561">
    <property type="component" value="Unassembled WGS sequence"/>
</dbReference>
<dbReference type="Gene3D" id="1.10.60.30">
    <property type="entry name" value="PSPTO4464-like domains"/>
    <property type="match status" value="2"/>
</dbReference>
<dbReference type="CDD" id="cd16331">
    <property type="entry name" value="YjgA-like"/>
    <property type="match status" value="1"/>
</dbReference>
<feature type="region of interest" description="Disordered" evidence="6">
    <location>
        <begin position="167"/>
        <end position="186"/>
    </location>
</feature>
<evidence type="ECO:0000256" key="6">
    <source>
        <dbReference type="SAM" id="MobiDB-lite"/>
    </source>
</evidence>
<dbReference type="HAMAP" id="MF_00765">
    <property type="entry name" value="DarP"/>
    <property type="match status" value="1"/>
</dbReference>
<evidence type="ECO:0000256" key="1">
    <source>
        <dbReference type="ARBA" id="ARBA00022490"/>
    </source>
</evidence>